<dbReference type="EMBL" id="CAFBMR010000003">
    <property type="protein sequence ID" value="CAB4901788.1"/>
    <property type="molecule type" value="Genomic_DNA"/>
</dbReference>
<dbReference type="PANTHER" id="PTHR42855">
    <property type="entry name" value="ABC TRANSPORTER ATP-BINDING SUBUNIT"/>
    <property type="match status" value="1"/>
</dbReference>
<dbReference type="Gene3D" id="3.40.50.300">
    <property type="entry name" value="P-loop containing nucleotide triphosphate hydrolases"/>
    <property type="match status" value="2"/>
</dbReference>
<dbReference type="GO" id="GO:0016887">
    <property type="term" value="F:ATP hydrolysis activity"/>
    <property type="evidence" value="ECO:0007669"/>
    <property type="project" value="InterPro"/>
</dbReference>
<gene>
    <name evidence="6" type="ORF">UFOPK3610_00167</name>
</gene>
<evidence type="ECO:0000256" key="4">
    <source>
        <dbReference type="SAM" id="MobiDB-lite"/>
    </source>
</evidence>
<evidence type="ECO:0000313" key="6">
    <source>
        <dbReference type="EMBL" id="CAB4901788.1"/>
    </source>
</evidence>
<dbReference type="InterPro" id="IPR027417">
    <property type="entry name" value="P-loop_NTPase"/>
</dbReference>
<dbReference type="SUPFAM" id="SSF52540">
    <property type="entry name" value="P-loop containing nucleoside triphosphate hydrolases"/>
    <property type="match status" value="2"/>
</dbReference>
<feature type="domain" description="ABC transporter" evidence="5">
    <location>
        <begin position="337"/>
        <end position="556"/>
    </location>
</feature>
<evidence type="ECO:0000256" key="2">
    <source>
        <dbReference type="ARBA" id="ARBA00022840"/>
    </source>
</evidence>
<protein>
    <submittedName>
        <fullName evidence="6">Unannotated protein</fullName>
    </submittedName>
</protein>
<dbReference type="SMART" id="SM00382">
    <property type="entry name" value="AAA"/>
    <property type="match status" value="2"/>
</dbReference>
<dbReference type="Pfam" id="PF00005">
    <property type="entry name" value="ABC_tran"/>
    <property type="match status" value="2"/>
</dbReference>
<dbReference type="PROSITE" id="PS50893">
    <property type="entry name" value="ABC_TRANSPORTER_2"/>
    <property type="match status" value="2"/>
</dbReference>
<feature type="coiled-coil region" evidence="3">
    <location>
        <begin position="578"/>
        <end position="636"/>
    </location>
</feature>
<keyword evidence="3" id="KW-0175">Coiled coil</keyword>
<dbReference type="InterPro" id="IPR032781">
    <property type="entry name" value="ABC_tran_Xtn"/>
</dbReference>
<keyword evidence="2" id="KW-0067">ATP-binding</keyword>
<dbReference type="PANTHER" id="PTHR42855:SF1">
    <property type="entry name" value="ABC TRANSPORTER DOMAIN-CONTAINING PROTEIN"/>
    <property type="match status" value="1"/>
</dbReference>
<reference evidence="6" key="1">
    <citation type="submission" date="2020-05" db="EMBL/GenBank/DDBJ databases">
        <authorList>
            <person name="Chiriac C."/>
            <person name="Salcher M."/>
            <person name="Ghai R."/>
            <person name="Kavagutti S V."/>
        </authorList>
    </citation>
    <scope>NUCLEOTIDE SEQUENCE</scope>
</reference>
<dbReference type="InterPro" id="IPR003593">
    <property type="entry name" value="AAA+_ATPase"/>
</dbReference>
<dbReference type="Pfam" id="PF12848">
    <property type="entry name" value="ABC_tran_Xtn"/>
    <property type="match status" value="1"/>
</dbReference>
<proteinExistence type="predicted"/>
<dbReference type="CDD" id="cd03221">
    <property type="entry name" value="ABCF_EF-3"/>
    <property type="match status" value="2"/>
</dbReference>
<dbReference type="InterPro" id="IPR051309">
    <property type="entry name" value="ABCF_ATPase"/>
</dbReference>
<dbReference type="GO" id="GO:0005524">
    <property type="term" value="F:ATP binding"/>
    <property type="evidence" value="ECO:0007669"/>
    <property type="project" value="UniProtKB-KW"/>
</dbReference>
<accession>A0A6J7G5V0</accession>
<evidence type="ECO:0000256" key="3">
    <source>
        <dbReference type="SAM" id="Coils"/>
    </source>
</evidence>
<evidence type="ECO:0000259" key="5">
    <source>
        <dbReference type="PROSITE" id="PS50893"/>
    </source>
</evidence>
<name>A0A6J7G5V0_9ZZZZ</name>
<organism evidence="6">
    <name type="scientific">freshwater metagenome</name>
    <dbReference type="NCBI Taxonomy" id="449393"/>
    <lineage>
        <taxon>unclassified sequences</taxon>
        <taxon>metagenomes</taxon>
        <taxon>ecological metagenomes</taxon>
    </lineage>
</organism>
<dbReference type="AlphaFoldDB" id="A0A6J7G5V0"/>
<sequence length="645" mass="70531">MGIALEPVGTLTRHAQPDKGEAEERKGYSDDQEDEDGDAHSETLHGMLRTVARNYINLEHVQVAFSHKAVLDDVSLGLNEADRIGIVGRNGGGKSTLLRVLSGASVDSGRVTHAGGLRVGMLAQVGDPAPGVTIRMRVIGDRLDHEWAADGKTRDVLTGLLGGFEDAVLDRELTSLSGGELRRVELAHLLIDGCDVLLLDEPTNHLDLEAVAWLARHLKGLRNTALAVVTHDRWFLDEVTDRTWEVIRGQIEEYDGGYSAYVLAKAERSRQDATMEARRANLLRKELAWLRRGPPARTTKPKFRIDAANTLIATEPPARNDVELVNFASARLGRTVMDAQDVSVTLGERELIHRLTWSVGPGDRVGILGPNGAGKTTLIRMLLGDQRVDSGKLVIGKTVKPAYLSQHLDELNPNLRVLEAVQEIAEFVDLGKGREMSASTLCERLGFDAGSQWTPVGDLSGGERRRLQLTRLLMAGPNVLILDEPTNDFDVETLAALEDLLDGFAGTILIVSHDRYFIERVCETYRAVLGDGDVRDLPGGVDEYLALRSAALSGGRGTPTKAQAPEEFKVPALSAAERREVNKQVASLERKMNTAQEKVAAIHQLMHEHATDHDALRADGAALRKAEAKLAEIEMEWYAALELLN</sequence>
<feature type="compositionally biased region" description="Basic and acidic residues" evidence="4">
    <location>
        <begin position="15"/>
        <end position="29"/>
    </location>
</feature>
<evidence type="ECO:0000256" key="1">
    <source>
        <dbReference type="ARBA" id="ARBA00022741"/>
    </source>
</evidence>
<feature type="domain" description="ABC transporter" evidence="5">
    <location>
        <begin position="56"/>
        <end position="273"/>
    </location>
</feature>
<feature type="region of interest" description="Disordered" evidence="4">
    <location>
        <begin position="1"/>
        <end position="39"/>
    </location>
</feature>
<dbReference type="InterPro" id="IPR003439">
    <property type="entry name" value="ABC_transporter-like_ATP-bd"/>
</dbReference>
<keyword evidence="1" id="KW-0547">Nucleotide-binding</keyword>